<dbReference type="InterPro" id="IPR017871">
    <property type="entry name" value="ABC_transporter-like_CS"/>
</dbReference>
<dbReference type="PROSITE" id="PS50893">
    <property type="entry name" value="ABC_TRANSPORTER_2"/>
    <property type="match status" value="1"/>
</dbReference>
<keyword evidence="5" id="KW-1185">Reference proteome</keyword>
<evidence type="ECO:0000313" key="5">
    <source>
        <dbReference type="Proteomes" id="UP000054007"/>
    </source>
</evidence>
<feature type="domain" description="ABC transporter" evidence="3">
    <location>
        <begin position="422"/>
        <end position="695"/>
    </location>
</feature>
<dbReference type="Pfam" id="PF00005">
    <property type="entry name" value="ABC_tran"/>
    <property type="match status" value="1"/>
</dbReference>
<evidence type="ECO:0000256" key="2">
    <source>
        <dbReference type="ARBA" id="ARBA00022840"/>
    </source>
</evidence>
<dbReference type="PROSITE" id="PS00211">
    <property type="entry name" value="ABC_TRANSPORTER_1"/>
    <property type="match status" value="1"/>
</dbReference>
<proteinExistence type="predicted"/>
<dbReference type="GO" id="GO:0005524">
    <property type="term" value="F:ATP binding"/>
    <property type="evidence" value="ECO:0007669"/>
    <property type="project" value="UniProtKB-KW"/>
</dbReference>
<accession>A0A0D7BII0</accession>
<dbReference type="EMBL" id="KN880477">
    <property type="protein sequence ID" value="KIY69884.1"/>
    <property type="molecule type" value="Genomic_DNA"/>
</dbReference>
<evidence type="ECO:0000313" key="4">
    <source>
        <dbReference type="EMBL" id="KIY69884.1"/>
    </source>
</evidence>
<dbReference type="SUPFAM" id="SSF52540">
    <property type="entry name" value="P-loop containing nucleoside triphosphate hydrolases"/>
    <property type="match status" value="1"/>
</dbReference>
<dbReference type="PANTHER" id="PTHR43394:SF1">
    <property type="entry name" value="ATP-BINDING CASSETTE SUB-FAMILY B MEMBER 10, MITOCHONDRIAL"/>
    <property type="match status" value="1"/>
</dbReference>
<evidence type="ECO:0000256" key="1">
    <source>
        <dbReference type="ARBA" id="ARBA00022741"/>
    </source>
</evidence>
<dbReference type="InterPro" id="IPR003593">
    <property type="entry name" value="AAA+_ATPase"/>
</dbReference>
<dbReference type="Proteomes" id="UP000054007">
    <property type="component" value="Unassembled WGS sequence"/>
</dbReference>
<dbReference type="InterPro" id="IPR039421">
    <property type="entry name" value="Type_1_exporter"/>
</dbReference>
<keyword evidence="1" id="KW-0547">Nucleotide-binding</keyword>
<dbReference type="SMART" id="SM00382">
    <property type="entry name" value="AAA"/>
    <property type="match status" value="1"/>
</dbReference>
<reference evidence="4 5" key="1">
    <citation type="journal article" date="2015" name="Fungal Genet. Biol.">
        <title>Evolution of novel wood decay mechanisms in Agaricales revealed by the genome sequences of Fistulina hepatica and Cylindrobasidium torrendii.</title>
        <authorList>
            <person name="Floudas D."/>
            <person name="Held B.W."/>
            <person name="Riley R."/>
            <person name="Nagy L.G."/>
            <person name="Koehler G."/>
            <person name="Ransdell A.S."/>
            <person name="Younus H."/>
            <person name="Chow J."/>
            <person name="Chiniquy J."/>
            <person name="Lipzen A."/>
            <person name="Tritt A."/>
            <person name="Sun H."/>
            <person name="Haridas S."/>
            <person name="LaButti K."/>
            <person name="Ohm R.A."/>
            <person name="Kues U."/>
            <person name="Blanchette R.A."/>
            <person name="Grigoriev I.V."/>
            <person name="Minto R.E."/>
            <person name="Hibbett D.S."/>
        </authorList>
    </citation>
    <scope>NUCLEOTIDE SEQUENCE [LARGE SCALE GENOMIC DNA]</scope>
    <source>
        <strain evidence="4 5">FP15055 ss-10</strain>
    </source>
</reference>
<name>A0A0D7BII0_9AGAR</name>
<dbReference type="InterPro" id="IPR003439">
    <property type="entry name" value="ABC_transporter-like_ATP-bd"/>
</dbReference>
<dbReference type="AlphaFoldDB" id="A0A0D7BII0"/>
<keyword evidence="2" id="KW-0067">ATP-binding</keyword>
<dbReference type="Gene3D" id="3.40.50.300">
    <property type="entry name" value="P-loop containing nucleotide triphosphate hydrolases"/>
    <property type="match status" value="1"/>
</dbReference>
<dbReference type="PANTHER" id="PTHR43394">
    <property type="entry name" value="ATP-DEPENDENT PERMEASE MDL1, MITOCHONDRIAL"/>
    <property type="match status" value="1"/>
</dbReference>
<dbReference type="GO" id="GO:0016887">
    <property type="term" value="F:ATP hydrolysis activity"/>
    <property type="evidence" value="ECO:0007669"/>
    <property type="project" value="InterPro"/>
</dbReference>
<gene>
    <name evidence="4" type="ORF">CYLTODRAFT_435946</name>
</gene>
<organism evidence="4 5">
    <name type="scientific">Cylindrobasidium torrendii FP15055 ss-10</name>
    <dbReference type="NCBI Taxonomy" id="1314674"/>
    <lineage>
        <taxon>Eukaryota</taxon>
        <taxon>Fungi</taxon>
        <taxon>Dikarya</taxon>
        <taxon>Basidiomycota</taxon>
        <taxon>Agaricomycotina</taxon>
        <taxon>Agaricomycetes</taxon>
        <taxon>Agaricomycetidae</taxon>
        <taxon>Agaricales</taxon>
        <taxon>Marasmiineae</taxon>
        <taxon>Physalacriaceae</taxon>
        <taxon>Cylindrobasidium</taxon>
    </lineage>
</organism>
<evidence type="ECO:0000259" key="3">
    <source>
        <dbReference type="PROSITE" id="PS50893"/>
    </source>
</evidence>
<dbReference type="OrthoDB" id="6500128at2759"/>
<sequence>MADLTSTANTDEAKHTKIGIWDFYQERLPKTASLGIGVPFFKRFQVSQDAPYLWTMLKDIGKDQSCAVLIGLLASCKLASALLPAVSLWYSGQLLTIAQNTIDLRTVDTSLLMTIASYRLGCGLLIQGVSRFENALEPLLAARLQRHYSIHMFRARSRLDVPTWNDKIVQDKLSRTSQMIMGPSKDPSTVVLELLETVLRLSTGVVSIVSQSLVLARVLRGQPDGPLLVTATCLPHIVRLMSMNTMLSKWTSIWMIKSSDKDFIKSEGLKLAIQSNSHRQEIVAGGMGAHLFNEYRSRVMRLGDAIIDMNDVVYERGRRARTNFWELIQPLLEQLPQVVFTLRAAAQPLSIPISLASLNMVLTTTNDFNREIVQMYFRSLRLGISLNAIRNIYQVNSIENQIQDGQVAYPESNSDLIAGISVEFRNVFFKYPGAADYVLRDVSFKLERSQLCVIVGKNGSGKSSVLKLIARIYEPTKGTILIDGYDISTLKLVDLRRAMAMLFQDYSILPLSIGDNIGLGDPNHYEDIDRIQEAARLGGADGLINKLPEKYDTYLEKPVPDSFSQLPEGTTELFGQPVDAGKQAGYFGSSLSGGQLQRIALSRTFMRSLSSDHSVGLLLFDEPSASLDPAAEHDLFERLSNLRGQKTMVFSTHRFGNLTRHADVIIHLNDSLVEDTGTHIDLLAKPDGGYAKLWKLQARAFLGEDS</sequence>
<dbReference type="InterPro" id="IPR027417">
    <property type="entry name" value="P-loop_NTPase"/>
</dbReference>
<keyword evidence="4" id="KW-0378">Hydrolase</keyword>
<dbReference type="GO" id="GO:0015421">
    <property type="term" value="F:ABC-type oligopeptide transporter activity"/>
    <property type="evidence" value="ECO:0007669"/>
    <property type="project" value="TreeGrafter"/>
</dbReference>
<protein>
    <submittedName>
        <fullName evidence="4">p-loop containing nucleoside triphosphate hydrolase protein</fullName>
    </submittedName>
</protein>
<dbReference type="STRING" id="1314674.A0A0D7BII0"/>